<dbReference type="PROSITE" id="PS51257">
    <property type="entry name" value="PROKAR_LIPOPROTEIN"/>
    <property type="match status" value="1"/>
</dbReference>
<proteinExistence type="predicted"/>
<dbReference type="Pfam" id="PF03009">
    <property type="entry name" value="GDPD"/>
    <property type="match status" value="1"/>
</dbReference>
<name>A0A291R127_9BACT</name>
<evidence type="ECO:0000313" key="4">
    <source>
        <dbReference type="Proteomes" id="UP000220133"/>
    </source>
</evidence>
<feature type="chain" id="PRO_5012651805" evidence="1">
    <location>
        <begin position="26"/>
        <end position="313"/>
    </location>
</feature>
<dbReference type="PROSITE" id="PS51704">
    <property type="entry name" value="GP_PDE"/>
    <property type="match status" value="1"/>
</dbReference>
<dbReference type="PANTHER" id="PTHR46211">
    <property type="entry name" value="GLYCEROPHOSPHORYL DIESTER PHOSPHODIESTERASE"/>
    <property type="match status" value="1"/>
</dbReference>
<dbReference type="PANTHER" id="PTHR46211:SF14">
    <property type="entry name" value="GLYCEROPHOSPHODIESTER PHOSPHODIESTERASE"/>
    <property type="match status" value="1"/>
</dbReference>
<dbReference type="GO" id="GO:0008081">
    <property type="term" value="F:phosphoric diester hydrolase activity"/>
    <property type="evidence" value="ECO:0007669"/>
    <property type="project" value="InterPro"/>
</dbReference>
<sequence>MVRSSMSALLVGSLLLSACSSQKKAASQKNVASMENQFPAFDSEAHRGGRGLKPENTIPAMKNAIDIGVTTLEMDANITKDLKVVVSHDQYMNPDISTAPDGTPVTRQQVKDLLLYQMNYADIVKYDVGMRGNPNFPQQEKMKVNKPLLSDLIQAVEKYTQQEGVAPKWYNIETKSSAKYDGVRNPKPEQFVALLMKVVIDNGIVDRTVIQSFDKRTLQVLHKKFPAVKTSFLIGDNNKKSLDENIKDLGFTPFILSPDYKLVTPALVKACHDKGVKIVPWTVNDKAKIQELKDMGVDGIISDYPNYFKELGM</sequence>
<dbReference type="OrthoDB" id="384721at2"/>
<organism evidence="3 4">
    <name type="scientific">Chitinophaga caeni</name>
    <dbReference type="NCBI Taxonomy" id="2029983"/>
    <lineage>
        <taxon>Bacteria</taxon>
        <taxon>Pseudomonadati</taxon>
        <taxon>Bacteroidota</taxon>
        <taxon>Chitinophagia</taxon>
        <taxon>Chitinophagales</taxon>
        <taxon>Chitinophagaceae</taxon>
        <taxon>Chitinophaga</taxon>
    </lineage>
</organism>
<feature type="signal peptide" evidence="1">
    <location>
        <begin position="1"/>
        <end position="25"/>
    </location>
</feature>
<dbReference type="EMBL" id="CP023777">
    <property type="protein sequence ID" value="ATL49803.1"/>
    <property type="molecule type" value="Genomic_DNA"/>
</dbReference>
<evidence type="ECO:0000313" key="3">
    <source>
        <dbReference type="EMBL" id="ATL49803.1"/>
    </source>
</evidence>
<keyword evidence="1" id="KW-0732">Signal</keyword>
<dbReference type="InterPro" id="IPR017946">
    <property type="entry name" value="PLC-like_Pdiesterase_TIM-brl"/>
</dbReference>
<evidence type="ECO:0000256" key="1">
    <source>
        <dbReference type="SAM" id="SignalP"/>
    </source>
</evidence>
<dbReference type="Gene3D" id="3.20.20.190">
    <property type="entry name" value="Phosphatidylinositol (PI) phosphodiesterase"/>
    <property type="match status" value="1"/>
</dbReference>
<gene>
    <name evidence="3" type="ORF">COR50_09625</name>
</gene>
<dbReference type="AlphaFoldDB" id="A0A291R127"/>
<dbReference type="GO" id="GO:0006629">
    <property type="term" value="P:lipid metabolic process"/>
    <property type="evidence" value="ECO:0007669"/>
    <property type="project" value="InterPro"/>
</dbReference>
<protein>
    <submittedName>
        <fullName evidence="3">Glycerophosphodiester phosphodiesterase</fullName>
    </submittedName>
</protein>
<evidence type="ECO:0000259" key="2">
    <source>
        <dbReference type="PROSITE" id="PS51704"/>
    </source>
</evidence>
<dbReference type="InterPro" id="IPR030395">
    <property type="entry name" value="GP_PDE_dom"/>
</dbReference>
<dbReference type="CDD" id="cd08567">
    <property type="entry name" value="GDPD_SpGDE_like"/>
    <property type="match status" value="1"/>
</dbReference>
<dbReference type="SUPFAM" id="SSF51695">
    <property type="entry name" value="PLC-like phosphodiesterases"/>
    <property type="match status" value="1"/>
</dbReference>
<dbReference type="Proteomes" id="UP000220133">
    <property type="component" value="Chromosome"/>
</dbReference>
<keyword evidence="4" id="KW-1185">Reference proteome</keyword>
<feature type="domain" description="GP-PDE" evidence="2">
    <location>
        <begin position="41"/>
        <end position="312"/>
    </location>
</feature>
<reference evidence="3 4" key="1">
    <citation type="submission" date="2017-10" db="EMBL/GenBank/DDBJ databases">
        <title>Paenichitinophaga pekingensis gen. nov., sp. nov., isolated from activated sludge.</title>
        <authorList>
            <person name="Jin D."/>
            <person name="Kong X."/>
            <person name="Deng Y."/>
            <person name="Bai Z."/>
        </authorList>
    </citation>
    <scope>NUCLEOTIDE SEQUENCE [LARGE SCALE GENOMIC DNA]</scope>
    <source>
        <strain evidence="3 4">13</strain>
    </source>
</reference>
<accession>A0A291R127</accession>
<dbReference type="KEGG" id="cbae:COR50_09625"/>